<evidence type="ECO:0000256" key="3">
    <source>
        <dbReference type="ARBA" id="ARBA00001936"/>
    </source>
</evidence>
<evidence type="ECO:0000313" key="21">
    <source>
        <dbReference type="RefSeq" id="XP_020007944.1"/>
    </source>
</evidence>
<evidence type="ECO:0000256" key="6">
    <source>
        <dbReference type="ARBA" id="ARBA00004496"/>
    </source>
</evidence>
<evidence type="ECO:0000256" key="19">
    <source>
        <dbReference type="ARBA" id="ARBA00060612"/>
    </source>
</evidence>
<feature type="domain" description="SMP-30/Gluconolactonase/LRE-like region" evidence="20">
    <location>
        <begin position="34"/>
        <end position="361"/>
    </location>
</feature>
<dbReference type="GO" id="GO:0004341">
    <property type="term" value="F:gluconolactonase activity"/>
    <property type="evidence" value="ECO:0007669"/>
    <property type="project" value="UniProtKB-EC"/>
</dbReference>
<accession>A0A8B7TJW8</accession>
<dbReference type="InterPro" id="IPR008367">
    <property type="entry name" value="Regucalcin"/>
</dbReference>
<dbReference type="GO" id="GO:0005509">
    <property type="term" value="F:calcium ion binding"/>
    <property type="evidence" value="ECO:0007669"/>
    <property type="project" value="InterPro"/>
</dbReference>
<comment type="pathway">
    <text evidence="19">Cofactor biosynthesis; L-ascorbate biosynthesis via UDP-alpha-D-glucuronate pathway; L-ascorbate from UDP-alpha-D-glucuronate: step 3/4.</text>
</comment>
<dbReference type="SUPFAM" id="SSF63829">
    <property type="entry name" value="Calcium-dependent phosphotriesterase"/>
    <property type="match status" value="1"/>
</dbReference>
<reference evidence="21" key="1">
    <citation type="submission" date="2025-08" db="UniProtKB">
        <authorList>
            <consortium name="RefSeq"/>
        </authorList>
    </citation>
    <scope>IDENTIFICATION</scope>
    <source>
        <tissue evidence="21">Leukocyte</tissue>
    </source>
</reference>
<dbReference type="PRINTS" id="PR01791">
    <property type="entry name" value="REGUCALCIN"/>
</dbReference>
<evidence type="ECO:0000256" key="18">
    <source>
        <dbReference type="ARBA" id="ARBA00057739"/>
    </source>
</evidence>
<keyword evidence="13" id="KW-0479">Metal-binding</keyword>
<evidence type="ECO:0000256" key="17">
    <source>
        <dbReference type="ARBA" id="ARBA00032464"/>
    </source>
</evidence>
<evidence type="ECO:0000256" key="11">
    <source>
        <dbReference type="ARBA" id="ARBA00022490"/>
    </source>
</evidence>
<keyword evidence="15" id="KW-0106">Calcium</keyword>
<dbReference type="PANTHER" id="PTHR10907:SF64">
    <property type="entry name" value="REGUCALCIN"/>
    <property type="match status" value="1"/>
</dbReference>
<evidence type="ECO:0000256" key="8">
    <source>
        <dbReference type="ARBA" id="ARBA00011245"/>
    </source>
</evidence>
<keyword evidence="11" id="KW-0963">Cytoplasm</keyword>
<evidence type="ECO:0000256" key="2">
    <source>
        <dbReference type="ARBA" id="ARBA00001913"/>
    </source>
</evidence>
<evidence type="ECO:0000256" key="15">
    <source>
        <dbReference type="ARBA" id="ARBA00022837"/>
    </source>
</evidence>
<keyword evidence="12" id="KW-0060">Ascorbate biosynthesis</keyword>
<protein>
    <recommendedName>
        <fullName evidence="10">Regucalcin</fullName>
        <ecNumber evidence="9">3.1.1.17</ecNumber>
    </recommendedName>
    <alternativeName>
        <fullName evidence="17">Gluconolactonase</fullName>
    </alternativeName>
    <alternativeName>
        <fullName evidence="16">Senescence marker protein 30</fullName>
    </alternativeName>
</protein>
<evidence type="ECO:0000256" key="16">
    <source>
        <dbReference type="ARBA" id="ARBA00032364"/>
    </source>
</evidence>
<name>A0A8B7TJW8_CASCN</name>
<evidence type="ECO:0000256" key="12">
    <source>
        <dbReference type="ARBA" id="ARBA00022644"/>
    </source>
</evidence>
<evidence type="ECO:0000256" key="9">
    <source>
        <dbReference type="ARBA" id="ARBA00013227"/>
    </source>
</evidence>
<evidence type="ECO:0000256" key="13">
    <source>
        <dbReference type="ARBA" id="ARBA00022723"/>
    </source>
</evidence>
<comment type="cofactor">
    <cofactor evidence="3">
        <name>Mn(2+)</name>
        <dbReference type="ChEBI" id="CHEBI:29035"/>
    </cofactor>
</comment>
<dbReference type="PANTHER" id="PTHR10907">
    <property type="entry name" value="REGUCALCIN"/>
    <property type="match status" value="1"/>
</dbReference>
<dbReference type="Gene3D" id="2.120.10.30">
    <property type="entry name" value="TolB, C-terminal domain"/>
    <property type="match status" value="2"/>
</dbReference>
<dbReference type="EC" id="3.1.1.17" evidence="9"/>
<comment type="function">
    <text evidence="18">Gluconolactonase with low activity towards other sugar lactones, including gulonolactone and galactonolactone. Catalyzes a key step in ascorbic acid (vitamin C) biosynthesis. Can also hydrolyze diisopropyl phosphorofluoridate and phenylacetate (in vitro). Calcium-binding protein. Modulates Ca(2+) signaling, and Ca(2+)-dependent cellular processes and enzyme activities.</text>
</comment>
<comment type="similarity">
    <text evidence="7">Belongs to the SMP-30/CGR1 family.</text>
</comment>
<comment type="cofactor">
    <cofactor evidence="4">
        <name>Mg(2+)</name>
        <dbReference type="ChEBI" id="CHEBI:18420"/>
    </cofactor>
</comment>
<comment type="catalytic activity">
    <reaction evidence="1">
        <text>D-glucono-1,5-lactone + H2O = D-gluconate + H(+)</text>
        <dbReference type="Rhea" id="RHEA:10440"/>
        <dbReference type="ChEBI" id="CHEBI:15377"/>
        <dbReference type="ChEBI" id="CHEBI:15378"/>
        <dbReference type="ChEBI" id="CHEBI:16217"/>
        <dbReference type="ChEBI" id="CHEBI:18391"/>
        <dbReference type="EC" id="3.1.1.17"/>
    </reaction>
</comment>
<evidence type="ECO:0000256" key="7">
    <source>
        <dbReference type="ARBA" id="ARBA00008853"/>
    </source>
</evidence>
<comment type="cofactor">
    <cofactor evidence="2">
        <name>Ca(2+)</name>
        <dbReference type="ChEBI" id="CHEBI:29108"/>
    </cofactor>
</comment>
<dbReference type="GO" id="GO:0030234">
    <property type="term" value="F:enzyme regulator activity"/>
    <property type="evidence" value="ECO:0007669"/>
    <property type="project" value="InterPro"/>
</dbReference>
<dbReference type="OrthoDB" id="423498at2759"/>
<evidence type="ECO:0000259" key="20">
    <source>
        <dbReference type="Pfam" id="PF08450"/>
    </source>
</evidence>
<comment type="cofactor">
    <cofactor evidence="5">
        <name>Zn(2+)</name>
        <dbReference type="ChEBI" id="CHEBI:29105"/>
    </cofactor>
</comment>
<gene>
    <name evidence="21" type="primary">LOC109675701</name>
</gene>
<evidence type="ECO:0000256" key="10">
    <source>
        <dbReference type="ARBA" id="ARBA00016808"/>
    </source>
</evidence>
<dbReference type="RefSeq" id="XP_020007944.1">
    <property type="nucleotide sequence ID" value="XM_020152355.1"/>
</dbReference>
<comment type="subunit">
    <text evidence="8">Monomer.</text>
</comment>
<dbReference type="AlphaFoldDB" id="A0A8B7TJW8"/>
<dbReference type="FunFam" id="2.120.10.30:FF:000027">
    <property type="entry name" value="Regucalcin homologue"/>
    <property type="match status" value="1"/>
</dbReference>
<dbReference type="GO" id="GO:0019853">
    <property type="term" value="P:L-ascorbic acid biosynthetic process"/>
    <property type="evidence" value="ECO:0007669"/>
    <property type="project" value="UniProtKB-KW"/>
</dbReference>
<comment type="subcellular location">
    <subcellularLocation>
        <location evidence="6">Cytoplasm</location>
    </subcellularLocation>
</comment>
<dbReference type="GO" id="GO:0005737">
    <property type="term" value="C:cytoplasm"/>
    <property type="evidence" value="ECO:0007669"/>
    <property type="project" value="UniProtKB-SubCell"/>
</dbReference>
<evidence type="ECO:0000256" key="4">
    <source>
        <dbReference type="ARBA" id="ARBA00001946"/>
    </source>
</evidence>
<sequence length="397" mass="43570">MARGSPSMPTPGPRPMPMASPRIEAVIREQHRMAECPVWEEEMGQLVYVDIHAKTVCRWNPVSREVQAVGLKAEETLNPLHPAGWSSPSLADAGLWTLSWSETQCGHVATEGLQAEGTVPLQNRWGQSGSLTCHVPLLWAGAMSWLITDLDAGHRVGCVALRHKGSYVVASGTCLGLLDWGTRQVQWLAWLDRDKPHNRFNDGKVDPAGRFVAGTMPEPSAPGVWEPRQGSLYSLHADYSVVRHLDRLGIPNGLDWSPDHRTFYHVDSLEYCVRAYDYDVQTGGIENPRLLYRLQEDQGMPDGLCVDTAGTLWVACIDAGRVIRLDPETGTRLCTVEMPVSRVTSCCFGGPDYSELYVTSAADGLSPQQLCREPQAGHVFKVTGLGTRGLPPHPFAG</sequence>
<dbReference type="KEGG" id="ccan:109675701"/>
<evidence type="ECO:0000256" key="5">
    <source>
        <dbReference type="ARBA" id="ARBA00001947"/>
    </source>
</evidence>
<keyword evidence="14" id="KW-0378">Hydrolase</keyword>
<dbReference type="InterPro" id="IPR013658">
    <property type="entry name" value="SGL"/>
</dbReference>
<evidence type="ECO:0000256" key="14">
    <source>
        <dbReference type="ARBA" id="ARBA00022801"/>
    </source>
</evidence>
<evidence type="ECO:0000256" key="1">
    <source>
        <dbReference type="ARBA" id="ARBA00001589"/>
    </source>
</evidence>
<dbReference type="Pfam" id="PF08450">
    <property type="entry name" value="SGL"/>
    <property type="match status" value="1"/>
</dbReference>
<dbReference type="InterPro" id="IPR011042">
    <property type="entry name" value="6-blade_b-propeller_TolB-like"/>
</dbReference>
<organism evidence="21">
    <name type="scientific">Castor canadensis</name>
    <name type="common">American beaver</name>
    <dbReference type="NCBI Taxonomy" id="51338"/>
    <lineage>
        <taxon>Eukaryota</taxon>
        <taxon>Metazoa</taxon>
        <taxon>Chordata</taxon>
        <taxon>Craniata</taxon>
        <taxon>Vertebrata</taxon>
        <taxon>Euteleostomi</taxon>
        <taxon>Mammalia</taxon>
        <taxon>Eutheria</taxon>
        <taxon>Euarchontoglires</taxon>
        <taxon>Glires</taxon>
        <taxon>Rodentia</taxon>
        <taxon>Castorimorpha</taxon>
        <taxon>Castoridae</taxon>
        <taxon>Castor</taxon>
    </lineage>
</organism>
<proteinExistence type="inferred from homology"/>